<dbReference type="InterPro" id="IPR009072">
    <property type="entry name" value="Histone-fold"/>
</dbReference>
<dbReference type="GeneID" id="70131051"/>
<dbReference type="PANTHER" id="PTHR15992:SF5">
    <property type="entry name" value="HOLLIDAY JUNCTION RECOGNITION PROTEIN"/>
    <property type="match status" value="1"/>
</dbReference>
<dbReference type="InterPro" id="IPR018465">
    <property type="entry name" value="Scm3/HJURP"/>
</dbReference>
<feature type="compositionally biased region" description="Polar residues" evidence="1">
    <location>
        <begin position="828"/>
        <end position="839"/>
    </location>
</feature>
<feature type="region of interest" description="Disordered" evidence="1">
    <location>
        <begin position="89"/>
        <end position="173"/>
    </location>
</feature>
<evidence type="ECO:0000313" key="2">
    <source>
        <dbReference type="EMBL" id="KAH6657816.1"/>
    </source>
</evidence>
<proteinExistence type="predicted"/>
<name>A0A9P9A252_9PEZI</name>
<dbReference type="Pfam" id="PF10384">
    <property type="entry name" value="Scm3"/>
    <property type="match status" value="1"/>
</dbReference>
<feature type="region of interest" description="Disordered" evidence="1">
    <location>
        <begin position="1"/>
        <end position="25"/>
    </location>
</feature>
<dbReference type="PANTHER" id="PTHR15992">
    <property type="entry name" value="HOLLIDAY JUNCTION RECOGNITION PROTEIN"/>
    <property type="match status" value="1"/>
</dbReference>
<feature type="region of interest" description="Disordered" evidence="1">
    <location>
        <begin position="527"/>
        <end position="742"/>
    </location>
</feature>
<dbReference type="GO" id="GO:0005634">
    <property type="term" value="C:nucleus"/>
    <property type="evidence" value="ECO:0007669"/>
    <property type="project" value="InterPro"/>
</dbReference>
<dbReference type="AlphaFoldDB" id="A0A9P9A252"/>
<reference evidence="2" key="1">
    <citation type="journal article" date="2021" name="Nat. Commun.">
        <title>Genetic determinants of endophytism in the Arabidopsis root mycobiome.</title>
        <authorList>
            <person name="Mesny F."/>
            <person name="Miyauchi S."/>
            <person name="Thiergart T."/>
            <person name="Pickel B."/>
            <person name="Atanasova L."/>
            <person name="Karlsson M."/>
            <person name="Huettel B."/>
            <person name="Barry K.W."/>
            <person name="Haridas S."/>
            <person name="Chen C."/>
            <person name="Bauer D."/>
            <person name="Andreopoulos W."/>
            <person name="Pangilinan J."/>
            <person name="LaButti K."/>
            <person name="Riley R."/>
            <person name="Lipzen A."/>
            <person name="Clum A."/>
            <person name="Drula E."/>
            <person name="Henrissat B."/>
            <person name="Kohler A."/>
            <person name="Grigoriev I.V."/>
            <person name="Martin F.M."/>
            <person name="Hacquard S."/>
        </authorList>
    </citation>
    <scope>NUCLEOTIDE SEQUENCE</scope>
    <source>
        <strain evidence="2">MPI-SDFR-AT-0073</strain>
    </source>
</reference>
<feature type="compositionally biased region" description="Basic residues" evidence="1">
    <location>
        <begin position="732"/>
        <end position="742"/>
    </location>
</feature>
<dbReference type="EMBL" id="JAGPXC010000002">
    <property type="protein sequence ID" value="KAH6657816.1"/>
    <property type="molecule type" value="Genomic_DNA"/>
</dbReference>
<feature type="region of interest" description="Disordered" evidence="1">
    <location>
        <begin position="784"/>
        <end position="872"/>
    </location>
</feature>
<organism evidence="2 3">
    <name type="scientific">Truncatella angustata</name>
    <dbReference type="NCBI Taxonomy" id="152316"/>
    <lineage>
        <taxon>Eukaryota</taxon>
        <taxon>Fungi</taxon>
        <taxon>Dikarya</taxon>
        <taxon>Ascomycota</taxon>
        <taxon>Pezizomycotina</taxon>
        <taxon>Sordariomycetes</taxon>
        <taxon>Xylariomycetidae</taxon>
        <taxon>Amphisphaeriales</taxon>
        <taxon>Sporocadaceae</taxon>
        <taxon>Truncatella</taxon>
    </lineage>
</organism>
<feature type="region of interest" description="Disordered" evidence="1">
    <location>
        <begin position="278"/>
        <end position="392"/>
    </location>
</feature>
<feature type="compositionally biased region" description="Polar residues" evidence="1">
    <location>
        <begin position="527"/>
        <end position="541"/>
    </location>
</feature>
<feature type="compositionally biased region" description="Polar residues" evidence="1">
    <location>
        <begin position="860"/>
        <end position="872"/>
    </location>
</feature>
<dbReference type="GO" id="GO:0042393">
    <property type="term" value="F:histone binding"/>
    <property type="evidence" value="ECO:0007669"/>
    <property type="project" value="InterPro"/>
</dbReference>
<feature type="compositionally biased region" description="Basic residues" evidence="1">
    <location>
        <begin position="300"/>
        <end position="311"/>
    </location>
</feature>
<feature type="compositionally biased region" description="Acidic residues" evidence="1">
    <location>
        <begin position="222"/>
        <end position="248"/>
    </location>
</feature>
<keyword evidence="3" id="KW-1185">Reference proteome</keyword>
<feature type="compositionally biased region" description="Basic and acidic residues" evidence="1">
    <location>
        <begin position="689"/>
        <end position="702"/>
    </location>
</feature>
<evidence type="ECO:0000313" key="3">
    <source>
        <dbReference type="Proteomes" id="UP000758603"/>
    </source>
</evidence>
<sequence length="899" mass="98735">MEPPAKRARTGPAAWDDGDDEEANDDELTLSAVQFDARQHPMYQLDKRRARSAFKLKSTFEDIFVKYGKDFDGVGDEIDLRTGQVVIDNGHLQSLEDKDQDKSEDEEDDQDQTLQQDRNRAKRNKSDETLQRRRASHGPPFQSPNLATGTFDPAWQTPDLESSVPSPGFGSAAPFSNNGYQPLVGATGPATGYGFLSALGQPYRRFVAAKDVGPKPFRLSDANEEDQCTESEEEEEEEVDHVDEEDDLQSMSAHHEKPIPRPHKKRLSELVAVSFTGLEVAPKDQRQESALDHPQGTSPSRRRRGRPKRQPKGQPIVVEVKNIPRSNRTLDVDPDGINPSTQKLHRSSTDIVTQEPVATHGRWQAQTPITDDSSDSQSRRSARMRKQPQRYDQMSWFVGGQGKQTTTRVMTPPPDPQSHLLGRKSLPGGTMTQTLPFRCTLDTERSNATEDTDARHLVDDPVATDISKPVTLSGSPHATDKIVRNTEHSNSKLYQNVFEDTQALSSSMPDPNLGVTNESTNIAMESLATPNAPSGSHTHIISTPPLIDSASTSTQDLPDDQQERVSAEKGAGVTTDKESLSGASQREAPVQNTHEQEILQDCDDADESIELGEPITPHTANGPEEIESLERSVGGSRTPSPERNIRRVDDTDEFSLSETRSLGVTRHTKNLRSRTRPISAEGSPPHPAPVDKARCHPIESPKKQSAKTSPIQDTPYSPSQRQPQPPSPKSQPKPHPRTPKKTRVFSSLVADASDLEDELSILSSSVARTPTSNASLRASFIRGVSQTPSAARASPTPRHLHLGRKPSLPRLPATDGGAVRYGLKRRQPTTSGLAQSSPLARSVLLRTPQKKVDSGGSRAGSPTDSTMRTPRGTTMRCGEDGFVCDRDFCFTCCEYVVYV</sequence>
<evidence type="ECO:0000256" key="1">
    <source>
        <dbReference type="SAM" id="MobiDB-lite"/>
    </source>
</evidence>
<dbReference type="Proteomes" id="UP000758603">
    <property type="component" value="Unassembled WGS sequence"/>
</dbReference>
<feature type="compositionally biased region" description="Acidic residues" evidence="1">
    <location>
        <begin position="102"/>
        <end position="111"/>
    </location>
</feature>
<accession>A0A9P9A252</accession>
<feature type="compositionally biased region" description="Acidic residues" evidence="1">
    <location>
        <begin position="598"/>
        <end position="610"/>
    </location>
</feature>
<feature type="region of interest" description="Disordered" evidence="1">
    <location>
        <begin position="214"/>
        <end position="266"/>
    </location>
</feature>
<feature type="compositionally biased region" description="Basic and acidic residues" evidence="1">
    <location>
        <begin position="281"/>
        <end position="291"/>
    </location>
</feature>
<gene>
    <name evidence="2" type="ORF">BKA67DRAFT_556446</name>
</gene>
<protein>
    <submittedName>
        <fullName evidence="2">Uncharacterized protein</fullName>
    </submittedName>
</protein>
<dbReference type="GO" id="GO:0046982">
    <property type="term" value="F:protein heterodimerization activity"/>
    <property type="evidence" value="ECO:0007669"/>
    <property type="project" value="InterPro"/>
</dbReference>
<feature type="compositionally biased region" description="Basic residues" evidence="1">
    <location>
        <begin position="666"/>
        <end position="675"/>
    </location>
</feature>
<comment type="caution">
    <text evidence="2">The sequence shown here is derived from an EMBL/GenBank/DDBJ whole genome shotgun (WGS) entry which is preliminary data.</text>
</comment>
<dbReference type="OrthoDB" id="2420608at2759"/>
<feature type="region of interest" description="Disordered" evidence="1">
    <location>
        <begin position="404"/>
        <end position="433"/>
    </location>
</feature>
<dbReference type="Gene3D" id="1.10.20.10">
    <property type="entry name" value="Histone, subunit A"/>
    <property type="match status" value="1"/>
</dbReference>
<dbReference type="RefSeq" id="XP_045962050.1">
    <property type="nucleotide sequence ID" value="XM_046102159.1"/>
</dbReference>
<feature type="compositionally biased region" description="Acidic residues" evidence="1">
    <location>
        <begin position="16"/>
        <end position="25"/>
    </location>
</feature>